<name>X0WVD8_9ZZZZ</name>
<dbReference type="AlphaFoldDB" id="X0WVD8"/>
<proteinExistence type="predicted"/>
<evidence type="ECO:0000313" key="1">
    <source>
        <dbReference type="EMBL" id="GAG34934.1"/>
    </source>
</evidence>
<feature type="non-terminal residue" evidence="1">
    <location>
        <position position="253"/>
    </location>
</feature>
<comment type="caution">
    <text evidence="1">The sequence shown here is derived from an EMBL/GenBank/DDBJ whole genome shotgun (WGS) entry which is preliminary data.</text>
</comment>
<sequence length="253" mass="26485">LIDDNGNQRVSPNTVSFIVSNTLALDRVLVARDTGTDGIIDKDQFGGMTAVAASSKTITVAGTVDAEVPTAGYVRVVENALLEEHKYHYASRTTGASGVFSLVDITSAAAFTSTTSVLLTKNAGPSFITEGVAVGMLVQDVTNTGTYEVTGGIAADQCAIRHLYGADLIASGDTFEINETIQLYATSDDIFDLILDIEATGTSESNSFVQSTLFDTVVNVRQGKVILPFTQNTAVTASGGSVTVVRQEDTIAV</sequence>
<organism evidence="1">
    <name type="scientific">marine sediment metagenome</name>
    <dbReference type="NCBI Taxonomy" id="412755"/>
    <lineage>
        <taxon>unclassified sequences</taxon>
        <taxon>metagenomes</taxon>
        <taxon>ecological metagenomes</taxon>
    </lineage>
</organism>
<feature type="non-terminal residue" evidence="1">
    <location>
        <position position="1"/>
    </location>
</feature>
<accession>X0WVD8</accession>
<gene>
    <name evidence="1" type="ORF">S01H1_61545</name>
</gene>
<protein>
    <submittedName>
        <fullName evidence="1">Uncharacterized protein</fullName>
    </submittedName>
</protein>
<dbReference type="EMBL" id="BARS01040362">
    <property type="protein sequence ID" value="GAG34934.1"/>
    <property type="molecule type" value="Genomic_DNA"/>
</dbReference>
<reference evidence="1" key="1">
    <citation type="journal article" date="2014" name="Front. Microbiol.">
        <title>High frequency of phylogenetically diverse reductive dehalogenase-homologous genes in deep subseafloor sedimentary metagenomes.</title>
        <authorList>
            <person name="Kawai M."/>
            <person name="Futagami T."/>
            <person name="Toyoda A."/>
            <person name="Takaki Y."/>
            <person name="Nishi S."/>
            <person name="Hori S."/>
            <person name="Arai W."/>
            <person name="Tsubouchi T."/>
            <person name="Morono Y."/>
            <person name="Uchiyama I."/>
            <person name="Ito T."/>
            <person name="Fujiyama A."/>
            <person name="Inagaki F."/>
            <person name="Takami H."/>
        </authorList>
    </citation>
    <scope>NUCLEOTIDE SEQUENCE</scope>
    <source>
        <strain evidence="1">Expedition CK06-06</strain>
    </source>
</reference>